<reference evidence="1" key="2">
    <citation type="journal article" date="2015" name="Data Brief">
        <title>Shoot transcriptome of the giant reed, Arundo donax.</title>
        <authorList>
            <person name="Barrero R.A."/>
            <person name="Guerrero F.D."/>
            <person name="Moolhuijzen P."/>
            <person name="Goolsby J.A."/>
            <person name="Tidwell J."/>
            <person name="Bellgard S.E."/>
            <person name="Bellgard M.I."/>
        </authorList>
    </citation>
    <scope>NUCLEOTIDE SEQUENCE</scope>
    <source>
        <tissue evidence="1">Shoot tissue taken approximately 20 cm above the soil surface</tissue>
    </source>
</reference>
<accession>A0A0A9GLD2</accession>
<organism evidence="1">
    <name type="scientific">Arundo donax</name>
    <name type="common">Giant reed</name>
    <name type="synonym">Donax arundinaceus</name>
    <dbReference type="NCBI Taxonomy" id="35708"/>
    <lineage>
        <taxon>Eukaryota</taxon>
        <taxon>Viridiplantae</taxon>
        <taxon>Streptophyta</taxon>
        <taxon>Embryophyta</taxon>
        <taxon>Tracheophyta</taxon>
        <taxon>Spermatophyta</taxon>
        <taxon>Magnoliopsida</taxon>
        <taxon>Liliopsida</taxon>
        <taxon>Poales</taxon>
        <taxon>Poaceae</taxon>
        <taxon>PACMAD clade</taxon>
        <taxon>Arundinoideae</taxon>
        <taxon>Arundineae</taxon>
        <taxon>Arundo</taxon>
    </lineage>
</organism>
<evidence type="ECO:0000313" key="1">
    <source>
        <dbReference type="EMBL" id="JAE25930.1"/>
    </source>
</evidence>
<reference evidence="1" key="1">
    <citation type="submission" date="2014-09" db="EMBL/GenBank/DDBJ databases">
        <authorList>
            <person name="Magalhaes I.L.F."/>
            <person name="Oliveira U."/>
            <person name="Santos F.R."/>
            <person name="Vidigal T.H.D.A."/>
            <person name="Brescovit A.D."/>
            <person name="Santos A.J."/>
        </authorList>
    </citation>
    <scope>NUCLEOTIDE SEQUENCE</scope>
    <source>
        <tissue evidence="1">Shoot tissue taken approximately 20 cm above the soil surface</tissue>
    </source>
</reference>
<sequence length="34" mass="4121">MKWFGAYTEQRNLVGYVSKFSELMYNRNKDICNN</sequence>
<protein>
    <submittedName>
        <fullName evidence="1">Uncharacterized protein</fullName>
    </submittedName>
</protein>
<name>A0A0A9GLD2_ARUDO</name>
<dbReference type="EMBL" id="GBRH01171966">
    <property type="protein sequence ID" value="JAE25930.1"/>
    <property type="molecule type" value="Transcribed_RNA"/>
</dbReference>
<proteinExistence type="predicted"/>
<dbReference type="AlphaFoldDB" id="A0A0A9GLD2"/>